<feature type="compositionally biased region" description="Basic and acidic residues" evidence="1">
    <location>
        <begin position="469"/>
        <end position="478"/>
    </location>
</feature>
<dbReference type="AlphaFoldDB" id="K1QAY1"/>
<dbReference type="HOGENOM" id="CLU_449974_0_0_1"/>
<gene>
    <name evidence="2" type="ORF">CGI_10011589</name>
</gene>
<protein>
    <submittedName>
        <fullName evidence="2">Uncharacterized protein</fullName>
    </submittedName>
</protein>
<evidence type="ECO:0000313" key="2">
    <source>
        <dbReference type="EMBL" id="EKC18666.1"/>
    </source>
</evidence>
<reference evidence="2" key="1">
    <citation type="journal article" date="2012" name="Nature">
        <title>The oyster genome reveals stress adaptation and complexity of shell formation.</title>
        <authorList>
            <person name="Zhang G."/>
            <person name="Fang X."/>
            <person name="Guo X."/>
            <person name="Li L."/>
            <person name="Luo R."/>
            <person name="Xu F."/>
            <person name="Yang P."/>
            <person name="Zhang L."/>
            <person name="Wang X."/>
            <person name="Qi H."/>
            <person name="Xiong Z."/>
            <person name="Que H."/>
            <person name="Xie Y."/>
            <person name="Holland P.W."/>
            <person name="Paps J."/>
            <person name="Zhu Y."/>
            <person name="Wu F."/>
            <person name="Chen Y."/>
            <person name="Wang J."/>
            <person name="Peng C."/>
            <person name="Meng J."/>
            <person name="Yang L."/>
            <person name="Liu J."/>
            <person name="Wen B."/>
            <person name="Zhang N."/>
            <person name="Huang Z."/>
            <person name="Zhu Q."/>
            <person name="Feng Y."/>
            <person name="Mount A."/>
            <person name="Hedgecock D."/>
            <person name="Xu Z."/>
            <person name="Liu Y."/>
            <person name="Domazet-Loso T."/>
            <person name="Du Y."/>
            <person name="Sun X."/>
            <person name="Zhang S."/>
            <person name="Liu B."/>
            <person name="Cheng P."/>
            <person name="Jiang X."/>
            <person name="Li J."/>
            <person name="Fan D."/>
            <person name="Wang W."/>
            <person name="Fu W."/>
            <person name="Wang T."/>
            <person name="Wang B."/>
            <person name="Zhang J."/>
            <person name="Peng Z."/>
            <person name="Li Y."/>
            <person name="Li N."/>
            <person name="Wang J."/>
            <person name="Chen M."/>
            <person name="He Y."/>
            <person name="Tan F."/>
            <person name="Song X."/>
            <person name="Zheng Q."/>
            <person name="Huang R."/>
            <person name="Yang H."/>
            <person name="Du X."/>
            <person name="Chen L."/>
            <person name="Yang M."/>
            <person name="Gaffney P.M."/>
            <person name="Wang S."/>
            <person name="Luo L."/>
            <person name="She Z."/>
            <person name="Ming Y."/>
            <person name="Huang W."/>
            <person name="Zhang S."/>
            <person name="Huang B."/>
            <person name="Zhang Y."/>
            <person name="Qu T."/>
            <person name="Ni P."/>
            <person name="Miao G."/>
            <person name="Wang J."/>
            <person name="Wang Q."/>
            <person name="Steinberg C.E."/>
            <person name="Wang H."/>
            <person name="Li N."/>
            <person name="Qian L."/>
            <person name="Zhang G."/>
            <person name="Li Y."/>
            <person name="Yang H."/>
            <person name="Liu X."/>
            <person name="Wang J."/>
            <person name="Yin Y."/>
            <person name="Wang J."/>
        </authorList>
    </citation>
    <scope>NUCLEOTIDE SEQUENCE [LARGE SCALE GENOMIC DNA]</scope>
    <source>
        <strain evidence="2">05x7-T-G4-1.051#20</strain>
    </source>
</reference>
<name>K1QAY1_MAGGI</name>
<feature type="region of interest" description="Disordered" evidence="1">
    <location>
        <begin position="461"/>
        <end position="507"/>
    </location>
</feature>
<feature type="compositionally biased region" description="Basic and acidic residues" evidence="1">
    <location>
        <begin position="487"/>
        <end position="506"/>
    </location>
</feature>
<feature type="region of interest" description="Disordered" evidence="1">
    <location>
        <begin position="312"/>
        <end position="357"/>
    </location>
</feature>
<accession>K1QAY1</accession>
<dbReference type="EMBL" id="JH815846">
    <property type="protein sequence ID" value="EKC18666.1"/>
    <property type="molecule type" value="Genomic_DNA"/>
</dbReference>
<dbReference type="InParanoid" id="K1QAY1"/>
<feature type="compositionally biased region" description="Basic and acidic residues" evidence="1">
    <location>
        <begin position="263"/>
        <end position="278"/>
    </location>
</feature>
<proteinExistence type="predicted"/>
<sequence length="607" mass="69748">MSSEDYYSDDSSGFSVGEHIQRRADRERYMYHGSAGPGSRDVGTQMKTHYILDPQQYFARVRDVGTQTRENANHVIYNPRILSNSYSEAKQLKKQDKEYSFVYDRDKEELYRVRIRLKPRDGGREYDSGSIRSSNSVEDSKFSHSIDELFDDSGYTRTVGTQMSTKYIVQESRPKAIVRDVGIQTKLANKYAPSQNEMDQMRRSRLPLSKNIVCSLPKTWRNGSEMSASDTGYMSDFNRACKVSSAPARSERLYETLRQSRSAHYDRSDSYRGFDRKNKGSFRGSNKRDAYLVNSKGSKLFRNVTMEKEKLEEQALIPHSDSNRRRRGSVSKRSVSTQYSVSNGRNRSKRNSKNREESFELSNFEYLGEHSSVRLKSEISSTSTQTVTDLRGPKVFRNPARIVDSEQLSTDCQPLTEGTSVTHHVSDSESGIEILCDPPMLAQEKGNMYTRDCIPTPVEMVQSSRHPYRPKESPRREVSTTATTVSTDERSPSRPDVDIKDDRSHSMEIGSEPDVMLAEFVEKPVKKPRVRKVKPPPPPDVAIRVGGGWMKEEHHRIQHRPLHRKLQPTSDRIPFIRSQFRYARSKTPVVSRERKHTDKIRYASFIP</sequence>
<evidence type="ECO:0000256" key="1">
    <source>
        <dbReference type="SAM" id="MobiDB-lite"/>
    </source>
</evidence>
<feature type="region of interest" description="Disordered" evidence="1">
    <location>
        <begin position="258"/>
        <end position="286"/>
    </location>
</feature>
<organism evidence="2">
    <name type="scientific">Magallana gigas</name>
    <name type="common">Pacific oyster</name>
    <name type="synonym">Crassostrea gigas</name>
    <dbReference type="NCBI Taxonomy" id="29159"/>
    <lineage>
        <taxon>Eukaryota</taxon>
        <taxon>Metazoa</taxon>
        <taxon>Spiralia</taxon>
        <taxon>Lophotrochozoa</taxon>
        <taxon>Mollusca</taxon>
        <taxon>Bivalvia</taxon>
        <taxon>Autobranchia</taxon>
        <taxon>Pteriomorphia</taxon>
        <taxon>Ostreida</taxon>
        <taxon>Ostreoidea</taxon>
        <taxon>Ostreidae</taxon>
        <taxon>Magallana</taxon>
    </lineage>
</organism>